<dbReference type="GO" id="GO:0005524">
    <property type="term" value="F:ATP binding"/>
    <property type="evidence" value="ECO:0007669"/>
    <property type="project" value="UniProtKB-KW"/>
</dbReference>
<keyword evidence="5 12" id="KW-0808">Transferase</keyword>
<dbReference type="PANTHER" id="PTHR11088">
    <property type="entry name" value="TRNA DIMETHYLALLYLTRANSFERASE"/>
    <property type="match status" value="1"/>
</dbReference>
<dbReference type="GO" id="GO:0009691">
    <property type="term" value="P:cytokinin biosynthetic process"/>
    <property type="evidence" value="ECO:0007669"/>
    <property type="project" value="UniProtKB-KW"/>
</dbReference>
<evidence type="ECO:0000313" key="13">
    <source>
        <dbReference type="EMBL" id="KAH7439211.1"/>
    </source>
</evidence>
<reference evidence="13" key="1">
    <citation type="submission" date="2021-08" db="EMBL/GenBank/DDBJ databases">
        <title>WGS assembly of Ceratopteris richardii.</title>
        <authorList>
            <person name="Marchant D.B."/>
            <person name="Chen G."/>
            <person name="Jenkins J."/>
            <person name="Shu S."/>
            <person name="Leebens-Mack J."/>
            <person name="Grimwood J."/>
            <person name="Schmutz J."/>
            <person name="Soltis P."/>
            <person name="Soltis D."/>
            <person name="Chen Z.-H."/>
        </authorList>
    </citation>
    <scope>NUCLEOTIDE SEQUENCE</scope>
    <source>
        <strain evidence="13">Whitten #5841</strain>
        <tissue evidence="13">Leaf</tissue>
    </source>
</reference>
<dbReference type="GO" id="GO:0052381">
    <property type="term" value="F:tRNA dimethylallyltransferase activity"/>
    <property type="evidence" value="ECO:0007669"/>
    <property type="project" value="UniProtKB-EC"/>
</dbReference>
<dbReference type="Gene3D" id="3.40.50.300">
    <property type="entry name" value="P-loop containing nucleotide triphosphate hydrolases"/>
    <property type="match status" value="1"/>
</dbReference>
<evidence type="ECO:0000256" key="6">
    <source>
        <dbReference type="ARBA" id="ARBA00022694"/>
    </source>
</evidence>
<name>A0A8T2USL1_CERRI</name>
<dbReference type="InterPro" id="IPR039657">
    <property type="entry name" value="Dimethylallyltransferase"/>
</dbReference>
<dbReference type="GO" id="GO:0006400">
    <property type="term" value="P:tRNA modification"/>
    <property type="evidence" value="ECO:0007669"/>
    <property type="project" value="TreeGrafter"/>
</dbReference>
<keyword evidence="7" id="KW-0203">Cytokinin biosynthesis</keyword>
<comment type="similarity">
    <text evidence="2 12">Belongs to the IPP transferase family.</text>
</comment>
<protein>
    <recommendedName>
        <fullName evidence="3">tRNA dimethylallyltransferase</fullName>
        <ecNumber evidence="3">2.5.1.75</ecNumber>
    </recommendedName>
</protein>
<evidence type="ECO:0000256" key="2">
    <source>
        <dbReference type="ARBA" id="ARBA00005842"/>
    </source>
</evidence>
<evidence type="ECO:0000256" key="8">
    <source>
        <dbReference type="ARBA" id="ARBA00022741"/>
    </source>
</evidence>
<evidence type="ECO:0000256" key="11">
    <source>
        <dbReference type="ARBA" id="ARBA00049563"/>
    </source>
</evidence>
<dbReference type="InterPro" id="IPR027417">
    <property type="entry name" value="P-loop_NTPase"/>
</dbReference>
<dbReference type="NCBIfam" id="TIGR00174">
    <property type="entry name" value="miaA"/>
    <property type="match status" value="1"/>
</dbReference>
<dbReference type="OMA" id="YHWIDAS"/>
<dbReference type="HAMAP" id="MF_00185">
    <property type="entry name" value="IPP_trans"/>
    <property type="match status" value="1"/>
</dbReference>
<dbReference type="Proteomes" id="UP000825935">
    <property type="component" value="Chromosome 4"/>
</dbReference>
<dbReference type="InterPro" id="IPR018022">
    <property type="entry name" value="IPT"/>
</dbReference>
<dbReference type="Gene3D" id="1.10.20.140">
    <property type="match status" value="1"/>
</dbReference>
<dbReference type="EC" id="2.5.1.75" evidence="3"/>
<organism evidence="13 14">
    <name type="scientific">Ceratopteris richardii</name>
    <name type="common">Triangle waterfern</name>
    <dbReference type="NCBI Taxonomy" id="49495"/>
    <lineage>
        <taxon>Eukaryota</taxon>
        <taxon>Viridiplantae</taxon>
        <taxon>Streptophyta</taxon>
        <taxon>Embryophyta</taxon>
        <taxon>Tracheophyta</taxon>
        <taxon>Polypodiopsida</taxon>
        <taxon>Polypodiidae</taxon>
        <taxon>Polypodiales</taxon>
        <taxon>Pteridineae</taxon>
        <taxon>Pteridaceae</taxon>
        <taxon>Parkerioideae</taxon>
        <taxon>Ceratopteris</taxon>
    </lineage>
</organism>
<dbReference type="Pfam" id="PF01715">
    <property type="entry name" value="IPPT"/>
    <property type="match status" value="1"/>
</dbReference>
<dbReference type="CDD" id="cd02019">
    <property type="entry name" value="NK"/>
    <property type="match status" value="1"/>
</dbReference>
<evidence type="ECO:0000313" key="14">
    <source>
        <dbReference type="Proteomes" id="UP000825935"/>
    </source>
</evidence>
<evidence type="ECO:0000256" key="5">
    <source>
        <dbReference type="ARBA" id="ARBA00022679"/>
    </source>
</evidence>
<evidence type="ECO:0000256" key="4">
    <source>
        <dbReference type="ARBA" id="ARBA00022528"/>
    </source>
</evidence>
<dbReference type="EMBL" id="CM035409">
    <property type="protein sequence ID" value="KAH7439211.1"/>
    <property type="molecule type" value="Genomic_DNA"/>
</dbReference>
<keyword evidence="9 12" id="KW-0067">ATP-binding</keyword>
<evidence type="ECO:0000256" key="10">
    <source>
        <dbReference type="ARBA" id="ARBA00022842"/>
    </source>
</evidence>
<keyword evidence="6" id="KW-0819">tRNA processing</keyword>
<dbReference type="AlphaFoldDB" id="A0A8T2USL1"/>
<evidence type="ECO:0000256" key="1">
    <source>
        <dbReference type="ARBA" id="ARBA00001946"/>
    </source>
</evidence>
<evidence type="ECO:0000256" key="7">
    <source>
        <dbReference type="ARBA" id="ARBA00022712"/>
    </source>
</evidence>
<dbReference type="OrthoDB" id="775260at2759"/>
<sequence>MLRVASSPLLHRHCHSYRLLPQPRCPFCCAATLDPLPSSRRVLVISGPTAVGKSSVALEIAKRLNGEIISADSVQVYEGLDVGSAKTPFEDRQGIPHHLIDVTRPEEDYCVGDYFRDSREATDKVLAKRGVPILVGGTGMYLRWYLYGRPDAPKSTPELRAWVQEEIAKAGGDWDKAVSMVVDAGDKDARKLLRNDWYRLVRRFEVLKASGTPRGSKSLLYSELEDESEDHPPQKRIYRAIDDLDYEFVCFFLYSSRKRLYDHIDQRCEEMLTGNFGLLKEASWLLDKGILANTSPASRAIGYRQAMEYLARCREADGVSSPEQFIRFVEDFQKASRNFAKRQLTWFRQEPLYHWIDVSKQQEAVIDFIIKAYYDPNIIVSEASKGILIDKKSTVDKKNKLRDYMPQRKVFVTAEDCSEILDWISKTQRRKADGSLHGKTQDEREG</sequence>
<comment type="cofactor">
    <cofactor evidence="1">
        <name>Mg(2+)</name>
        <dbReference type="ChEBI" id="CHEBI:18420"/>
    </cofactor>
</comment>
<keyword evidence="14" id="KW-1185">Reference proteome</keyword>
<comment type="caution">
    <text evidence="13">The sequence shown here is derived from an EMBL/GenBank/DDBJ whole genome shotgun (WGS) entry which is preliminary data.</text>
</comment>
<gene>
    <name evidence="13" type="ORF">KP509_04G050400</name>
</gene>
<accession>A0A8T2USL1</accession>
<keyword evidence="4" id="KW-0934">Plastid</keyword>
<proteinExistence type="inferred from homology"/>
<dbReference type="PANTHER" id="PTHR11088:SF60">
    <property type="entry name" value="TRNA DIMETHYLALLYLTRANSFERASE"/>
    <property type="match status" value="1"/>
</dbReference>
<keyword evidence="8 12" id="KW-0547">Nucleotide-binding</keyword>
<dbReference type="SUPFAM" id="SSF52540">
    <property type="entry name" value="P-loop containing nucleoside triphosphate hydrolases"/>
    <property type="match status" value="2"/>
</dbReference>
<keyword evidence="4" id="KW-0150">Chloroplast</keyword>
<evidence type="ECO:0000256" key="12">
    <source>
        <dbReference type="RuleBase" id="RU003785"/>
    </source>
</evidence>
<keyword evidence="10" id="KW-0460">Magnesium</keyword>
<evidence type="ECO:0000256" key="9">
    <source>
        <dbReference type="ARBA" id="ARBA00022840"/>
    </source>
</evidence>
<evidence type="ECO:0000256" key="3">
    <source>
        <dbReference type="ARBA" id="ARBA00012665"/>
    </source>
</evidence>
<comment type="catalytic activity">
    <reaction evidence="11">
        <text>adenosine(37) in tRNA + dimethylallyl diphosphate = N(6)-dimethylallyladenosine(37) in tRNA + diphosphate</text>
        <dbReference type="Rhea" id="RHEA:26482"/>
        <dbReference type="Rhea" id="RHEA-COMP:10162"/>
        <dbReference type="Rhea" id="RHEA-COMP:10375"/>
        <dbReference type="ChEBI" id="CHEBI:33019"/>
        <dbReference type="ChEBI" id="CHEBI:57623"/>
        <dbReference type="ChEBI" id="CHEBI:74411"/>
        <dbReference type="ChEBI" id="CHEBI:74415"/>
        <dbReference type="EC" id="2.5.1.75"/>
    </reaction>
</comment>